<evidence type="ECO:0000256" key="4">
    <source>
        <dbReference type="ARBA" id="ARBA00005225"/>
    </source>
</evidence>
<evidence type="ECO:0000256" key="6">
    <source>
        <dbReference type="ARBA" id="ARBA00012102"/>
    </source>
</evidence>
<dbReference type="GO" id="GO:0046872">
    <property type="term" value="F:metal ion binding"/>
    <property type="evidence" value="ECO:0007669"/>
    <property type="project" value="UniProtKB-KW"/>
</dbReference>
<feature type="binding site" evidence="16">
    <location>
        <position position="141"/>
    </location>
    <ligand>
        <name>K(+)</name>
        <dbReference type="ChEBI" id="CHEBI:29103"/>
    </ligand>
</feature>
<dbReference type="GO" id="GO:0015937">
    <property type="term" value="P:coenzyme A biosynthetic process"/>
    <property type="evidence" value="ECO:0007669"/>
    <property type="project" value="UniProtKB-UniRule"/>
</dbReference>
<evidence type="ECO:0000256" key="15">
    <source>
        <dbReference type="ARBA" id="ARBA00040883"/>
    </source>
</evidence>
<comment type="caution">
    <text evidence="17">The sequence shown here is derived from an EMBL/GenBank/DDBJ whole genome shotgun (WGS) entry which is preliminary data.</text>
</comment>
<comment type="caution">
    <text evidence="16">Lacks conserved residue(s) required for the propagation of feature annotation.</text>
</comment>
<name>A0A5C6FBT4_9BACT</name>
<dbReference type="GO" id="GO:0005737">
    <property type="term" value="C:cytoplasm"/>
    <property type="evidence" value="ECO:0007669"/>
    <property type="project" value="UniProtKB-SubCell"/>
</dbReference>
<feature type="active site" description="Proton acceptor" evidence="16">
    <location>
        <position position="107"/>
    </location>
</feature>
<protein>
    <recommendedName>
        <fullName evidence="15 16">Type III pantothenate kinase</fullName>
        <ecNumber evidence="6 16">2.7.1.33</ecNumber>
    </recommendedName>
    <alternativeName>
        <fullName evidence="16">PanK-III</fullName>
    </alternativeName>
    <alternativeName>
        <fullName evidence="16">Pantothenic acid kinase</fullName>
    </alternativeName>
</protein>
<feature type="binding site" evidence="16">
    <location>
        <begin position="105"/>
        <end position="108"/>
    </location>
    <ligand>
        <name>substrate</name>
    </ligand>
</feature>
<evidence type="ECO:0000256" key="2">
    <source>
        <dbReference type="ARBA" id="ARBA00001958"/>
    </source>
</evidence>
<dbReference type="GO" id="GO:0005524">
    <property type="term" value="F:ATP binding"/>
    <property type="evidence" value="ECO:0007669"/>
    <property type="project" value="UniProtKB-UniRule"/>
</dbReference>
<evidence type="ECO:0000313" key="17">
    <source>
        <dbReference type="EMBL" id="TWU58027.1"/>
    </source>
</evidence>
<feature type="binding site" evidence="16">
    <location>
        <position position="144"/>
    </location>
    <ligand>
        <name>ATP</name>
        <dbReference type="ChEBI" id="CHEBI:30616"/>
    </ligand>
</feature>
<comment type="similarity">
    <text evidence="14 16">Belongs to the type III pantothenate kinase family.</text>
</comment>
<keyword evidence="9 16" id="KW-0547">Nucleotide-binding</keyword>
<dbReference type="SUPFAM" id="SSF53067">
    <property type="entry name" value="Actin-like ATPase domain"/>
    <property type="match status" value="2"/>
</dbReference>
<keyword evidence="13 16" id="KW-0173">Coenzyme A biosynthesis</keyword>
<dbReference type="PANTHER" id="PTHR34265:SF1">
    <property type="entry name" value="TYPE III PANTOTHENATE KINASE"/>
    <property type="match status" value="1"/>
</dbReference>
<accession>A0A5C6FBT4</accession>
<dbReference type="AlphaFoldDB" id="A0A5C6FBT4"/>
<feature type="binding site" evidence="16">
    <location>
        <begin position="11"/>
        <end position="18"/>
    </location>
    <ligand>
        <name>ATP</name>
        <dbReference type="ChEBI" id="CHEBI:30616"/>
    </ligand>
</feature>
<dbReference type="PANTHER" id="PTHR34265">
    <property type="entry name" value="TYPE III PANTOTHENATE KINASE"/>
    <property type="match status" value="1"/>
</dbReference>
<evidence type="ECO:0000256" key="8">
    <source>
        <dbReference type="ARBA" id="ARBA00022679"/>
    </source>
</evidence>
<keyword evidence="18" id="KW-1185">Reference proteome</keyword>
<evidence type="ECO:0000256" key="14">
    <source>
        <dbReference type="ARBA" id="ARBA00038036"/>
    </source>
</evidence>
<dbReference type="EC" id="2.7.1.33" evidence="6 16"/>
<gene>
    <name evidence="16 17" type="primary">coaX</name>
    <name evidence="17" type="ORF">Poly59_09360</name>
</gene>
<evidence type="ECO:0000256" key="11">
    <source>
        <dbReference type="ARBA" id="ARBA00022840"/>
    </source>
</evidence>
<comment type="subunit">
    <text evidence="5 16">Homodimer.</text>
</comment>
<dbReference type="Gene3D" id="3.30.420.40">
    <property type="match status" value="2"/>
</dbReference>
<comment type="cofactor">
    <cofactor evidence="2">
        <name>K(+)</name>
        <dbReference type="ChEBI" id="CHEBI:29103"/>
    </cofactor>
</comment>
<dbReference type="UniPathway" id="UPA00241">
    <property type="reaction ID" value="UER00352"/>
</dbReference>
<keyword evidence="12 16" id="KW-0630">Potassium</keyword>
<dbReference type="GO" id="GO:0004594">
    <property type="term" value="F:pantothenate kinase activity"/>
    <property type="evidence" value="ECO:0007669"/>
    <property type="project" value="UniProtKB-UniRule"/>
</dbReference>
<evidence type="ECO:0000256" key="12">
    <source>
        <dbReference type="ARBA" id="ARBA00022958"/>
    </source>
</evidence>
<organism evidence="17 18">
    <name type="scientific">Rubripirellula reticaptiva</name>
    <dbReference type="NCBI Taxonomy" id="2528013"/>
    <lineage>
        <taxon>Bacteria</taxon>
        <taxon>Pseudomonadati</taxon>
        <taxon>Planctomycetota</taxon>
        <taxon>Planctomycetia</taxon>
        <taxon>Pirellulales</taxon>
        <taxon>Pirellulaceae</taxon>
        <taxon>Rubripirellula</taxon>
    </lineage>
</organism>
<proteinExistence type="inferred from homology"/>
<evidence type="ECO:0000256" key="5">
    <source>
        <dbReference type="ARBA" id="ARBA00011738"/>
    </source>
</evidence>
<keyword evidence="11 16" id="KW-0067">ATP-binding</keyword>
<dbReference type="Pfam" id="PF03309">
    <property type="entry name" value="Pan_kinase"/>
    <property type="match status" value="1"/>
</dbReference>
<dbReference type="CDD" id="cd24015">
    <property type="entry name" value="ASKHA_NBD_PanK-III"/>
    <property type="match status" value="1"/>
</dbReference>
<evidence type="ECO:0000256" key="1">
    <source>
        <dbReference type="ARBA" id="ARBA00001206"/>
    </source>
</evidence>
<dbReference type="HAMAP" id="MF_01274">
    <property type="entry name" value="Pantothen_kinase_3"/>
    <property type="match status" value="1"/>
</dbReference>
<dbReference type="RefSeq" id="WP_186776012.1">
    <property type="nucleotide sequence ID" value="NZ_SJPX01000001.1"/>
</dbReference>
<evidence type="ECO:0000256" key="10">
    <source>
        <dbReference type="ARBA" id="ARBA00022777"/>
    </source>
</evidence>
<feature type="binding site" evidence="16">
    <location>
        <position position="198"/>
    </location>
    <ligand>
        <name>substrate</name>
    </ligand>
</feature>
<dbReference type="Proteomes" id="UP000317977">
    <property type="component" value="Unassembled WGS sequence"/>
</dbReference>
<keyword evidence="10 16" id="KW-0418">Kinase</keyword>
<evidence type="ECO:0000256" key="9">
    <source>
        <dbReference type="ARBA" id="ARBA00022741"/>
    </source>
</evidence>
<evidence type="ECO:0000256" key="13">
    <source>
        <dbReference type="ARBA" id="ARBA00022993"/>
    </source>
</evidence>
<evidence type="ECO:0000256" key="3">
    <source>
        <dbReference type="ARBA" id="ARBA00004496"/>
    </source>
</evidence>
<comment type="catalytic activity">
    <reaction evidence="1 16">
        <text>(R)-pantothenate + ATP = (R)-4'-phosphopantothenate + ADP + H(+)</text>
        <dbReference type="Rhea" id="RHEA:16373"/>
        <dbReference type="ChEBI" id="CHEBI:10986"/>
        <dbReference type="ChEBI" id="CHEBI:15378"/>
        <dbReference type="ChEBI" id="CHEBI:29032"/>
        <dbReference type="ChEBI" id="CHEBI:30616"/>
        <dbReference type="ChEBI" id="CHEBI:456216"/>
        <dbReference type="EC" id="2.7.1.33"/>
    </reaction>
</comment>
<keyword evidence="7 16" id="KW-0963">Cytoplasm</keyword>
<evidence type="ECO:0000256" key="7">
    <source>
        <dbReference type="ARBA" id="ARBA00022490"/>
    </source>
</evidence>
<evidence type="ECO:0000256" key="16">
    <source>
        <dbReference type="HAMAP-Rule" id="MF_01274"/>
    </source>
</evidence>
<comment type="cofactor">
    <cofactor evidence="16">
        <name>NH4(+)</name>
        <dbReference type="ChEBI" id="CHEBI:28938"/>
    </cofactor>
    <cofactor evidence="16">
        <name>K(+)</name>
        <dbReference type="ChEBI" id="CHEBI:29103"/>
    </cofactor>
    <text evidence="16">A monovalent cation. Ammonium or potassium.</text>
</comment>
<keyword evidence="8 16" id="KW-0808">Transferase</keyword>
<comment type="function">
    <text evidence="16">Catalyzes the phosphorylation of pantothenate (Pan), the first step in CoA biosynthesis.</text>
</comment>
<dbReference type="NCBIfam" id="TIGR00671">
    <property type="entry name" value="baf"/>
    <property type="match status" value="1"/>
</dbReference>
<keyword evidence="16" id="KW-0479">Metal-binding</keyword>
<comment type="subcellular location">
    <subcellularLocation>
        <location evidence="3 16">Cytoplasm</location>
    </subcellularLocation>
</comment>
<sequence>MNPAACIVAVDVGNTAVKLAVEQFGEVIDHSIVINQTNWELSAIEWVCERLGCKQMQWRVASVHRRAATRLVDAVEKAAPDATIDLITFRDVPMPVAVDHPERLGIDRLLSAYAAHRLVSDRVSGPANSGLVDSSPLVVVDAGSAVTIDWVDESGTFCGGVILPGLALQASVLATGTDALPHIDWTESRDVQLPATNTANAIHAGILVGVAAAIDGFADRYIENWQVTLASKADSKPAALANQSTVKLVLTGGDSAALSAHVRRPHCQKTNLVCRGLLCLPQTTTSTLPTQDR</sequence>
<comment type="pathway">
    <text evidence="4 16">Cofactor biosynthesis; coenzyme A biosynthesis; CoA from (R)-pantothenate: step 1/5.</text>
</comment>
<evidence type="ECO:0000313" key="18">
    <source>
        <dbReference type="Proteomes" id="UP000317977"/>
    </source>
</evidence>
<dbReference type="InterPro" id="IPR004619">
    <property type="entry name" value="Type_III_PanK"/>
</dbReference>
<dbReference type="InterPro" id="IPR043129">
    <property type="entry name" value="ATPase_NBD"/>
</dbReference>
<reference evidence="17 18" key="1">
    <citation type="submission" date="2019-02" db="EMBL/GenBank/DDBJ databases">
        <title>Deep-cultivation of Planctomycetes and their phenomic and genomic characterization uncovers novel biology.</title>
        <authorList>
            <person name="Wiegand S."/>
            <person name="Jogler M."/>
            <person name="Boedeker C."/>
            <person name="Pinto D."/>
            <person name="Vollmers J."/>
            <person name="Rivas-Marin E."/>
            <person name="Kohn T."/>
            <person name="Peeters S.H."/>
            <person name="Heuer A."/>
            <person name="Rast P."/>
            <person name="Oberbeckmann S."/>
            <person name="Bunk B."/>
            <person name="Jeske O."/>
            <person name="Meyerdierks A."/>
            <person name="Storesund J.E."/>
            <person name="Kallscheuer N."/>
            <person name="Luecker S."/>
            <person name="Lage O.M."/>
            <person name="Pohl T."/>
            <person name="Merkel B.J."/>
            <person name="Hornburger P."/>
            <person name="Mueller R.-W."/>
            <person name="Bruemmer F."/>
            <person name="Labrenz M."/>
            <person name="Spormann A.M."/>
            <person name="Op Den Camp H."/>
            <person name="Overmann J."/>
            <person name="Amann R."/>
            <person name="Jetten M.S.M."/>
            <person name="Mascher T."/>
            <person name="Medema M.H."/>
            <person name="Devos D.P."/>
            <person name="Kaster A.-K."/>
            <person name="Ovreas L."/>
            <person name="Rohde M."/>
            <person name="Galperin M.Y."/>
            <person name="Jogler C."/>
        </authorList>
    </citation>
    <scope>NUCLEOTIDE SEQUENCE [LARGE SCALE GENOMIC DNA]</scope>
    <source>
        <strain evidence="17 18">Poly59</strain>
    </source>
</reference>
<dbReference type="EMBL" id="SJPX01000001">
    <property type="protein sequence ID" value="TWU58027.1"/>
    <property type="molecule type" value="Genomic_DNA"/>
</dbReference>